<dbReference type="Proteomes" id="UP000663829">
    <property type="component" value="Unassembled WGS sequence"/>
</dbReference>
<keyword evidence="3" id="KW-1185">Reference proteome</keyword>
<organism evidence="1 3">
    <name type="scientific">Didymodactylos carnosus</name>
    <dbReference type="NCBI Taxonomy" id="1234261"/>
    <lineage>
        <taxon>Eukaryota</taxon>
        <taxon>Metazoa</taxon>
        <taxon>Spiralia</taxon>
        <taxon>Gnathifera</taxon>
        <taxon>Rotifera</taxon>
        <taxon>Eurotatoria</taxon>
        <taxon>Bdelloidea</taxon>
        <taxon>Philodinida</taxon>
        <taxon>Philodinidae</taxon>
        <taxon>Didymodactylos</taxon>
    </lineage>
</organism>
<protein>
    <submittedName>
        <fullName evidence="1">Uncharacterized protein</fullName>
    </submittedName>
</protein>
<feature type="non-terminal residue" evidence="1">
    <location>
        <position position="11"/>
    </location>
</feature>
<sequence length="11" mass="1163">MADRKQGTGSI</sequence>
<gene>
    <name evidence="1" type="ORF">GPM918_LOCUS44862</name>
    <name evidence="2" type="ORF">SRO942_LOCUS46951</name>
</gene>
<dbReference type="EMBL" id="CAJNOQ010046870">
    <property type="protein sequence ID" value="CAF1639797.1"/>
    <property type="molecule type" value="Genomic_DNA"/>
</dbReference>
<dbReference type="Proteomes" id="UP000681722">
    <property type="component" value="Unassembled WGS sequence"/>
</dbReference>
<name>A0A816DPI0_9BILA</name>
<dbReference type="EMBL" id="CAJOBC010115624">
    <property type="protein sequence ID" value="CAF4550183.1"/>
    <property type="molecule type" value="Genomic_DNA"/>
</dbReference>
<accession>A0A816DPI0</accession>
<evidence type="ECO:0000313" key="1">
    <source>
        <dbReference type="EMBL" id="CAF1639797.1"/>
    </source>
</evidence>
<reference evidence="1" key="1">
    <citation type="submission" date="2021-02" db="EMBL/GenBank/DDBJ databases">
        <authorList>
            <person name="Nowell W R."/>
        </authorList>
    </citation>
    <scope>NUCLEOTIDE SEQUENCE</scope>
</reference>
<evidence type="ECO:0000313" key="2">
    <source>
        <dbReference type="EMBL" id="CAF4550183.1"/>
    </source>
</evidence>
<comment type="caution">
    <text evidence="1">The sequence shown here is derived from an EMBL/GenBank/DDBJ whole genome shotgun (WGS) entry which is preliminary data.</text>
</comment>
<proteinExistence type="predicted"/>
<evidence type="ECO:0000313" key="3">
    <source>
        <dbReference type="Proteomes" id="UP000663829"/>
    </source>
</evidence>